<dbReference type="eggNOG" id="ENOG502S0ER">
    <property type="taxonomic scope" value="Eukaryota"/>
</dbReference>
<dbReference type="EnsemblPlants" id="AES72212">
    <property type="protein sequence ID" value="AES72212"/>
    <property type="gene ID" value="MTR_3g087300"/>
</dbReference>
<accession>G7J3S7</accession>
<proteinExistence type="predicted"/>
<protein>
    <submittedName>
        <fullName evidence="1 2">Uncharacterized protein</fullName>
    </submittedName>
</protein>
<dbReference type="Proteomes" id="UP000002051">
    <property type="component" value="Chromosome 3"/>
</dbReference>
<keyword evidence="3" id="KW-1185">Reference proteome</keyword>
<gene>
    <name evidence="1" type="ordered locus">MTR_3g087300</name>
</gene>
<dbReference type="HOGENOM" id="CLU_1322655_0_0_1"/>
<dbReference type="EMBL" id="CM001219">
    <property type="protein sequence ID" value="AES72212.1"/>
    <property type="molecule type" value="Genomic_DNA"/>
</dbReference>
<evidence type="ECO:0000313" key="3">
    <source>
        <dbReference type="Proteomes" id="UP000002051"/>
    </source>
</evidence>
<sequence length="208" mass="23722">MDPSYMSSYVNFSCELRLIQARNIEFIKSTKNLFARLYLPTGNNKRIQLNEFLVNQQSLVLELRQRKMWGSQLIGKGEIPWKVILESQNMELKKWLKMDLLSGSDLASVAEMEKQNKRRLNNWNKCGCKNGHDHRAWCNTEDCDIFALGGALEDGSVVESRTQVGELDGGKARSKKQGRKRDVVDLRTLLVMCAQAVSANDNRIANEI</sequence>
<evidence type="ECO:0000313" key="1">
    <source>
        <dbReference type="EMBL" id="AES72212.1"/>
    </source>
</evidence>
<evidence type="ECO:0000313" key="2">
    <source>
        <dbReference type="EnsemblPlants" id="AES72212"/>
    </source>
</evidence>
<reference evidence="1 3" key="2">
    <citation type="journal article" date="2014" name="BMC Genomics">
        <title>An improved genome release (version Mt4.0) for the model legume Medicago truncatula.</title>
        <authorList>
            <person name="Tang H."/>
            <person name="Krishnakumar V."/>
            <person name="Bidwell S."/>
            <person name="Rosen B."/>
            <person name="Chan A."/>
            <person name="Zhou S."/>
            <person name="Gentzbittel L."/>
            <person name="Childs K.L."/>
            <person name="Yandell M."/>
            <person name="Gundlach H."/>
            <person name="Mayer K.F."/>
            <person name="Schwartz D.C."/>
            <person name="Town C.D."/>
        </authorList>
    </citation>
    <scope>GENOME REANNOTATION</scope>
    <source>
        <strain evidence="2 3">cv. Jemalong A17</strain>
    </source>
</reference>
<reference evidence="2" key="3">
    <citation type="submission" date="2015-04" db="UniProtKB">
        <authorList>
            <consortium name="EnsemblPlants"/>
        </authorList>
    </citation>
    <scope>IDENTIFICATION</scope>
    <source>
        <strain evidence="2">cv. Jemalong A17</strain>
    </source>
</reference>
<dbReference type="AlphaFoldDB" id="G7J3S7"/>
<dbReference type="PANTHER" id="PTHR35503:SF2">
    <property type="entry name" value="OS04G0455700 PROTEIN"/>
    <property type="match status" value="1"/>
</dbReference>
<organism evidence="1 3">
    <name type="scientific">Medicago truncatula</name>
    <name type="common">Barrel medic</name>
    <name type="synonym">Medicago tribuloides</name>
    <dbReference type="NCBI Taxonomy" id="3880"/>
    <lineage>
        <taxon>Eukaryota</taxon>
        <taxon>Viridiplantae</taxon>
        <taxon>Streptophyta</taxon>
        <taxon>Embryophyta</taxon>
        <taxon>Tracheophyta</taxon>
        <taxon>Spermatophyta</taxon>
        <taxon>Magnoliopsida</taxon>
        <taxon>eudicotyledons</taxon>
        <taxon>Gunneridae</taxon>
        <taxon>Pentapetalae</taxon>
        <taxon>rosids</taxon>
        <taxon>fabids</taxon>
        <taxon>Fabales</taxon>
        <taxon>Fabaceae</taxon>
        <taxon>Papilionoideae</taxon>
        <taxon>50 kb inversion clade</taxon>
        <taxon>NPAAA clade</taxon>
        <taxon>Hologalegina</taxon>
        <taxon>IRL clade</taxon>
        <taxon>Trifolieae</taxon>
        <taxon>Medicago</taxon>
    </lineage>
</organism>
<name>G7J3S7_MEDTR</name>
<dbReference type="STRING" id="3880.G7J3S7"/>
<dbReference type="PANTHER" id="PTHR35503">
    <property type="entry name" value="OSJNBA0006M15.15 PROTEIN"/>
    <property type="match status" value="1"/>
</dbReference>
<reference evidence="1 3" key="1">
    <citation type="journal article" date="2011" name="Nature">
        <title>The Medicago genome provides insight into the evolution of rhizobial symbioses.</title>
        <authorList>
            <person name="Young N.D."/>
            <person name="Debelle F."/>
            <person name="Oldroyd G.E."/>
            <person name="Geurts R."/>
            <person name="Cannon S.B."/>
            <person name="Udvardi M.K."/>
            <person name="Benedito V.A."/>
            <person name="Mayer K.F."/>
            <person name="Gouzy J."/>
            <person name="Schoof H."/>
            <person name="Van de Peer Y."/>
            <person name="Proost S."/>
            <person name="Cook D.R."/>
            <person name="Meyers B.C."/>
            <person name="Spannagl M."/>
            <person name="Cheung F."/>
            <person name="De Mita S."/>
            <person name="Krishnakumar V."/>
            <person name="Gundlach H."/>
            <person name="Zhou S."/>
            <person name="Mudge J."/>
            <person name="Bharti A.K."/>
            <person name="Murray J.D."/>
            <person name="Naoumkina M.A."/>
            <person name="Rosen B."/>
            <person name="Silverstein K.A."/>
            <person name="Tang H."/>
            <person name="Rombauts S."/>
            <person name="Zhao P.X."/>
            <person name="Zhou P."/>
            <person name="Barbe V."/>
            <person name="Bardou P."/>
            <person name="Bechner M."/>
            <person name="Bellec A."/>
            <person name="Berger A."/>
            <person name="Berges H."/>
            <person name="Bidwell S."/>
            <person name="Bisseling T."/>
            <person name="Choisne N."/>
            <person name="Couloux A."/>
            <person name="Denny R."/>
            <person name="Deshpande S."/>
            <person name="Dai X."/>
            <person name="Doyle J.J."/>
            <person name="Dudez A.M."/>
            <person name="Farmer A.D."/>
            <person name="Fouteau S."/>
            <person name="Franken C."/>
            <person name="Gibelin C."/>
            <person name="Gish J."/>
            <person name="Goldstein S."/>
            <person name="Gonzalez A.J."/>
            <person name="Green P.J."/>
            <person name="Hallab A."/>
            <person name="Hartog M."/>
            <person name="Hua A."/>
            <person name="Humphray S.J."/>
            <person name="Jeong D.H."/>
            <person name="Jing Y."/>
            <person name="Jocker A."/>
            <person name="Kenton S.M."/>
            <person name="Kim D.J."/>
            <person name="Klee K."/>
            <person name="Lai H."/>
            <person name="Lang C."/>
            <person name="Lin S."/>
            <person name="Macmil S.L."/>
            <person name="Magdelenat G."/>
            <person name="Matthews L."/>
            <person name="McCorrison J."/>
            <person name="Monaghan E.L."/>
            <person name="Mun J.H."/>
            <person name="Najar F.Z."/>
            <person name="Nicholson C."/>
            <person name="Noirot C."/>
            <person name="O'Bleness M."/>
            <person name="Paule C.R."/>
            <person name="Poulain J."/>
            <person name="Prion F."/>
            <person name="Qin B."/>
            <person name="Qu C."/>
            <person name="Retzel E.F."/>
            <person name="Riddle C."/>
            <person name="Sallet E."/>
            <person name="Samain S."/>
            <person name="Samson N."/>
            <person name="Sanders I."/>
            <person name="Saurat O."/>
            <person name="Scarpelli C."/>
            <person name="Schiex T."/>
            <person name="Segurens B."/>
            <person name="Severin A.J."/>
            <person name="Sherrier D.J."/>
            <person name="Shi R."/>
            <person name="Sims S."/>
            <person name="Singer S.R."/>
            <person name="Sinharoy S."/>
            <person name="Sterck L."/>
            <person name="Viollet A."/>
            <person name="Wang B.B."/>
            <person name="Wang K."/>
            <person name="Wang M."/>
            <person name="Wang X."/>
            <person name="Warfsmann J."/>
            <person name="Weissenbach J."/>
            <person name="White D.D."/>
            <person name="White J.D."/>
            <person name="Wiley G.B."/>
            <person name="Wincker P."/>
            <person name="Xing Y."/>
            <person name="Yang L."/>
            <person name="Yao Z."/>
            <person name="Ying F."/>
            <person name="Zhai J."/>
            <person name="Zhou L."/>
            <person name="Zuber A."/>
            <person name="Denarie J."/>
            <person name="Dixon R.A."/>
            <person name="May G.D."/>
            <person name="Schwartz D.C."/>
            <person name="Rogers J."/>
            <person name="Quetier F."/>
            <person name="Town C.D."/>
            <person name="Roe B.A."/>
        </authorList>
    </citation>
    <scope>NUCLEOTIDE SEQUENCE [LARGE SCALE GENOMIC DNA]</scope>
    <source>
        <strain evidence="1">A17</strain>
        <strain evidence="2 3">cv. Jemalong A17</strain>
    </source>
</reference>
<dbReference type="OMA" id="CRHGACN"/>
<dbReference type="PaxDb" id="3880-AES72212"/>